<sequence length="120" mass="13634">MTSQPSPSNIQTPNRFQALRDFPPLTYSMAAKTPSFKLQHSPPISSTQHASSTSTQYFTKPITTSITLTSFTEVLVFKYLNSKSFKISFKDFFLRNANGYLMIPPKHKPIMNLSSLIRIR</sequence>
<comment type="caution">
    <text evidence="1">The sequence shown here is derived from an EMBL/GenBank/DDBJ whole genome shotgun (WGS) entry which is preliminary data.</text>
</comment>
<dbReference type="Proteomes" id="UP001060085">
    <property type="component" value="Linkage Group LG05"/>
</dbReference>
<dbReference type="EMBL" id="CM044705">
    <property type="protein sequence ID" value="KAI5663828.1"/>
    <property type="molecule type" value="Genomic_DNA"/>
</dbReference>
<gene>
    <name evidence="1" type="ORF">M9H77_23151</name>
</gene>
<name>A0ACC0AV76_CATRO</name>
<proteinExistence type="predicted"/>
<evidence type="ECO:0000313" key="2">
    <source>
        <dbReference type="Proteomes" id="UP001060085"/>
    </source>
</evidence>
<reference evidence="2" key="1">
    <citation type="journal article" date="2023" name="Nat. Plants">
        <title>Single-cell RNA sequencing provides a high-resolution roadmap for understanding the multicellular compartmentation of specialized metabolism.</title>
        <authorList>
            <person name="Sun S."/>
            <person name="Shen X."/>
            <person name="Li Y."/>
            <person name="Li Y."/>
            <person name="Wang S."/>
            <person name="Li R."/>
            <person name="Zhang H."/>
            <person name="Shen G."/>
            <person name="Guo B."/>
            <person name="Wei J."/>
            <person name="Xu J."/>
            <person name="St-Pierre B."/>
            <person name="Chen S."/>
            <person name="Sun C."/>
        </authorList>
    </citation>
    <scope>NUCLEOTIDE SEQUENCE [LARGE SCALE GENOMIC DNA]</scope>
</reference>
<keyword evidence="2" id="KW-1185">Reference proteome</keyword>
<accession>A0ACC0AV76</accession>
<protein>
    <submittedName>
        <fullName evidence="1">Uncharacterized protein</fullName>
    </submittedName>
</protein>
<organism evidence="1 2">
    <name type="scientific">Catharanthus roseus</name>
    <name type="common">Madagascar periwinkle</name>
    <name type="synonym">Vinca rosea</name>
    <dbReference type="NCBI Taxonomy" id="4058"/>
    <lineage>
        <taxon>Eukaryota</taxon>
        <taxon>Viridiplantae</taxon>
        <taxon>Streptophyta</taxon>
        <taxon>Embryophyta</taxon>
        <taxon>Tracheophyta</taxon>
        <taxon>Spermatophyta</taxon>
        <taxon>Magnoliopsida</taxon>
        <taxon>eudicotyledons</taxon>
        <taxon>Gunneridae</taxon>
        <taxon>Pentapetalae</taxon>
        <taxon>asterids</taxon>
        <taxon>lamiids</taxon>
        <taxon>Gentianales</taxon>
        <taxon>Apocynaceae</taxon>
        <taxon>Rauvolfioideae</taxon>
        <taxon>Vinceae</taxon>
        <taxon>Catharanthinae</taxon>
        <taxon>Catharanthus</taxon>
    </lineage>
</organism>
<evidence type="ECO:0000313" key="1">
    <source>
        <dbReference type="EMBL" id="KAI5663828.1"/>
    </source>
</evidence>